<dbReference type="Proteomes" id="UP000037069">
    <property type="component" value="Unassembled WGS sequence"/>
</dbReference>
<name>A0A0L0BZN7_LUCCU</name>
<keyword evidence="1" id="KW-0732">Signal</keyword>
<organism evidence="2 3">
    <name type="scientific">Lucilia cuprina</name>
    <name type="common">Green bottle fly</name>
    <name type="synonym">Australian sheep blowfly</name>
    <dbReference type="NCBI Taxonomy" id="7375"/>
    <lineage>
        <taxon>Eukaryota</taxon>
        <taxon>Metazoa</taxon>
        <taxon>Ecdysozoa</taxon>
        <taxon>Arthropoda</taxon>
        <taxon>Hexapoda</taxon>
        <taxon>Insecta</taxon>
        <taxon>Pterygota</taxon>
        <taxon>Neoptera</taxon>
        <taxon>Endopterygota</taxon>
        <taxon>Diptera</taxon>
        <taxon>Brachycera</taxon>
        <taxon>Muscomorpha</taxon>
        <taxon>Oestroidea</taxon>
        <taxon>Calliphoridae</taxon>
        <taxon>Luciliinae</taxon>
        <taxon>Lucilia</taxon>
    </lineage>
</organism>
<proteinExistence type="predicted"/>
<dbReference type="EMBL" id="JRES01001112">
    <property type="protein sequence ID" value="KNC25446.1"/>
    <property type="molecule type" value="Genomic_DNA"/>
</dbReference>
<comment type="caution">
    <text evidence="2">The sequence shown here is derived from an EMBL/GenBank/DDBJ whole genome shotgun (WGS) entry which is preliminary data.</text>
</comment>
<accession>A0A0L0BZN7</accession>
<feature type="signal peptide" evidence="1">
    <location>
        <begin position="1"/>
        <end position="23"/>
    </location>
</feature>
<protein>
    <submittedName>
        <fullName evidence="2">Uncharacterized protein</fullName>
    </submittedName>
</protein>
<evidence type="ECO:0000313" key="3">
    <source>
        <dbReference type="Proteomes" id="UP000037069"/>
    </source>
</evidence>
<feature type="chain" id="PRO_5005535544" evidence="1">
    <location>
        <begin position="24"/>
        <end position="73"/>
    </location>
</feature>
<gene>
    <name evidence="2" type="ORF">FF38_02142</name>
</gene>
<dbReference type="AlphaFoldDB" id="A0A0L0BZN7"/>
<sequence>MSAQKFAFFCVLLIVGTWGFTTADWLDDLNEGTSRLLNVVNENAGKVSNIANSVHQIGHIIRNIDPDSNEDDD</sequence>
<reference evidence="2 3" key="1">
    <citation type="journal article" date="2015" name="Nat. Commun.">
        <title>Lucilia cuprina genome unlocks parasitic fly biology to underpin future interventions.</title>
        <authorList>
            <person name="Anstead C.A."/>
            <person name="Korhonen P.K."/>
            <person name="Young N.D."/>
            <person name="Hall R.S."/>
            <person name="Jex A.R."/>
            <person name="Murali S.C."/>
            <person name="Hughes D.S."/>
            <person name="Lee S.F."/>
            <person name="Perry T."/>
            <person name="Stroehlein A.J."/>
            <person name="Ansell B.R."/>
            <person name="Breugelmans B."/>
            <person name="Hofmann A."/>
            <person name="Qu J."/>
            <person name="Dugan S."/>
            <person name="Lee S.L."/>
            <person name="Chao H."/>
            <person name="Dinh H."/>
            <person name="Han Y."/>
            <person name="Doddapaneni H.V."/>
            <person name="Worley K.C."/>
            <person name="Muzny D.M."/>
            <person name="Ioannidis P."/>
            <person name="Waterhouse R.M."/>
            <person name="Zdobnov E.M."/>
            <person name="James P.J."/>
            <person name="Bagnall N.H."/>
            <person name="Kotze A.C."/>
            <person name="Gibbs R.A."/>
            <person name="Richards S."/>
            <person name="Batterham P."/>
            <person name="Gasser R.B."/>
        </authorList>
    </citation>
    <scope>NUCLEOTIDE SEQUENCE [LARGE SCALE GENOMIC DNA]</scope>
    <source>
        <strain evidence="2 3">LS</strain>
        <tissue evidence="2">Full body</tissue>
    </source>
</reference>
<evidence type="ECO:0000313" key="2">
    <source>
        <dbReference type="EMBL" id="KNC25446.1"/>
    </source>
</evidence>
<evidence type="ECO:0000256" key="1">
    <source>
        <dbReference type="SAM" id="SignalP"/>
    </source>
</evidence>
<keyword evidence="3" id="KW-1185">Reference proteome</keyword>